<evidence type="ECO:0000313" key="1">
    <source>
        <dbReference type="EMBL" id="CAF0698495.1"/>
    </source>
</evidence>
<dbReference type="Proteomes" id="UP000663859">
    <property type="component" value="Unassembled WGS sequence"/>
</dbReference>
<keyword evidence="2" id="KW-1185">Reference proteome</keyword>
<reference evidence="1" key="1">
    <citation type="submission" date="2021-02" db="EMBL/GenBank/DDBJ databases">
        <authorList>
            <person name="Cremers G."/>
            <person name="Picone N."/>
        </authorList>
    </citation>
    <scope>NUCLEOTIDE SEQUENCE</scope>
    <source>
        <strain evidence="1">PQ17</strain>
    </source>
</reference>
<dbReference type="AlphaFoldDB" id="A0A8J2BT65"/>
<evidence type="ECO:0000313" key="2">
    <source>
        <dbReference type="Proteomes" id="UP000663859"/>
    </source>
</evidence>
<proteinExistence type="predicted"/>
<name>A0A8J2BT65_9BACT</name>
<protein>
    <submittedName>
        <fullName evidence="1">Uncharacterized protein</fullName>
    </submittedName>
</protein>
<accession>A0A8J2BT65</accession>
<dbReference type="EMBL" id="CAJNOB010000021">
    <property type="protein sequence ID" value="CAF0698495.1"/>
    <property type="molecule type" value="Genomic_DNA"/>
</dbReference>
<organism evidence="1 2">
    <name type="scientific">Candidatus Methylacidithermus pantelleriae</name>
    <dbReference type="NCBI Taxonomy" id="2744239"/>
    <lineage>
        <taxon>Bacteria</taxon>
        <taxon>Pseudomonadati</taxon>
        <taxon>Verrucomicrobiota</taxon>
        <taxon>Methylacidiphilae</taxon>
        <taxon>Methylacidiphilales</taxon>
        <taxon>Methylacidiphilaceae</taxon>
        <taxon>Candidatus Methylacidithermus</taxon>
    </lineage>
</organism>
<sequence length="84" mass="9302">MMGVVVREDVSRRWRPEQMLAGVRRERKRRLGKAIALGADSFCLFEVCVAEGSKGDPFGGTLWGRGWRTKGLGRRTSSTSAMDG</sequence>
<comment type="caution">
    <text evidence="1">The sequence shown here is derived from an EMBL/GenBank/DDBJ whole genome shotgun (WGS) entry which is preliminary data.</text>
</comment>
<gene>
    <name evidence="1" type="ORF">MPNT_280004</name>
</gene>